<protein>
    <submittedName>
        <fullName evidence="5">Putative Glycosyl transferase group 1</fullName>
    </submittedName>
</protein>
<dbReference type="EMBL" id="OUUY01000001">
    <property type="protein sequence ID" value="SPP99526.1"/>
    <property type="molecule type" value="Genomic_DNA"/>
</dbReference>
<name>A0A2U3QDN6_9BACT</name>
<evidence type="ECO:0000256" key="2">
    <source>
        <dbReference type="ARBA" id="ARBA00022679"/>
    </source>
</evidence>
<sequence length="398" mass="44135">MPRQIYVNREGTAIVSDTPESDVTAVRRIKVLHLISSRGVYGAERVVLTLCKYADSERFEQIIGIFRKKKVSGDQLGREAERLGIPVEEILYSTAFDPRQILGLIGIVRRHRPDLIHTHEYKANILGFCLAKIFGLPIVTTVHALHKLRGRAKRELQFSVGLLKYFSAVMPVSGDVRDELQALKVPAEKMVTIKNVPPLTEMRPASGVRSFREEVGVPSDRKLIGFLGRLIPAKGCDQLIHAIANIDKKDRNFSLAVAGDGPERESLEALAEKLGVRDMIHFCGFRSDTEHIYASLDLLVLPSREEGTPLVMLEGMSRGVSVVATKVGGIPDVLKDRVNGLLVPSDDPIALAGAIAESLNKPDETKKRAIEAKRTMAREYDVKTWAKKFEEIYAGIVQ</sequence>
<organism evidence="5 6">
    <name type="scientific">Candidatus Sulfobium mesophilum</name>
    <dbReference type="NCBI Taxonomy" id="2016548"/>
    <lineage>
        <taxon>Bacteria</taxon>
        <taxon>Pseudomonadati</taxon>
        <taxon>Nitrospirota</taxon>
        <taxon>Nitrospiria</taxon>
        <taxon>Nitrospirales</taxon>
        <taxon>Nitrospiraceae</taxon>
        <taxon>Candidatus Sulfobium</taxon>
    </lineage>
</organism>
<evidence type="ECO:0000313" key="5">
    <source>
        <dbReference type="EMBL" id="SPP99526.1"/>
    </source>
</evidence>
<reference evidence="6" key="1">
    <citation type="submission" date="2018-03" db="EMBL/GenBank/DDBJ databases">
        <authorList>
            <person name="Zecchin S."/>
        </authorList>
    </citation>
    <scope>NUCLEOTIDE SEQUENCE [LARGE SCALE GENOMIC DNA]</scope>
</reference>
<keyword evidence="6" id="KW-1185">Reference proteome</keyword>
<dbReference type="Pfam" id="PF13439">
    <property type="entry name" value="Glyco_transf_4"/>
    <property type="match status" value="1"/>
</dbReference>
<keyword evidence="2 5" id="KW-0808">Transferase</keyword>
<dbReference type="InterPro" id="IPR001296">
    <property type="entry name" value="Glyco_trans_1"/>
</dbReference>
<dbReference type="CDD" id="cd03811">
    <property type="entry name" value="GT4_GT28_WabH-like"/>
    <property type="match status" value="1"/>
</dbReference>
<dbReference type="Gene3D" id="3.40.50.2000">
    <property type="entry name" value="Glycogen Phosphorylase B"/>
    <property type="match status" value="2"/>
</dbReference>
<evidence type="ECO:0000256" key="1">
    <source>
        <dbReference type="ARBA" id="ARBA00022676"/>
    </source>
</evidence>
<dbReference type="PANTHER" id="PTHR12526">
    <property type="entry name" value="GLYCOSYLTRANSFERASE"/>
    <property type="match status" value="1"/>
</dbReference>
<gene>
    <name evidence="5" type="ORF">NBG4_10060</name>
</gene>
<dbReference type="AlphaFoldDB" id="A0A2U3QDN6"/>
<keyword evidence="1" id="KW-0328">Glycosyltransferase</keyword>
<dbReference type="GO" id="GO:0016757">
    <property type="term" value="F:glycosyltransferase activity"/>
    <property type="evidence" value="ECO:0007669"/>
    <property type="project" value="UniProtKB-KW"/>
</dbReference>
<proteinExistence type="predicted"/>
<evidence type="ECO:0000259" key="4">
    <source>
        <dbReference type="Pfam" id="PF13439"/>
    </source>
</evidence>
<dbReference type="PANTHER" id="PTHR12526:SF510">
    <property type="entry name" value="D-INOSITOL 3-PHOSPHATE GLYCOSYLTRANSFERASE"/>
    <property type="match status" value="1"/>
</dbReference>
<feature type="domain" description="Glycosyltransferase subfamily 4-like N-terminal" evidence="4">
    <location>
        <begin position="42"/>
        <end position="195"/>
    </location>
</feature>
<dbReference type="InterPro" id="IPR028098">
    <property type="entry name" value="Glyco_trans_4-like_N"/>
</dbReference>
<dbReference type="Proteomes" id="UP000245125">
    <property type="component" value="Unassembled WGS sequence"/>
</dbReference>
<feature type="domain" description="Glycosyl transferase family 1" evidence="3">
    <location>
        <begin position="211"/>
        <end position="374"/>
    </location>
</feature>
<evidence type="ECO:0000259" key="3">
    <source>
        <dbReference type="Pfam" id="PF00534"/>
    </source>
</evidence>
<dbReference type="SUPFAM" id="SSF53756">
    <property type="entry name" value="UDP-Glycosyltransferase/glycogen phosphorylase"/>
    <property type="match status" value="1"/>
</dbReference>
<accession>A0A2U3QDN6</accession>
<dbReference type="Pfam" id="PF00534">
    <property type="entry name" value="Glycos_transf_1"/>
    <property type="match status" value="1"/>
</dbReference>
<evidence type="ECO:0000313" key="6">
    <source>
        <dbReference type="Proteomes" id="UP000245125"/>
    </source>
</evidence>
<dbReference type="OrthoDB" id="9814612at2"/>